<dbReference type="Proteomes" id="UP001066276">
    <property type="component" value="Chromosome 12"/>
</dbReference>
<accession>A0AAV7KYY4</accession>
<keyword evidence="3" id="KW-1185">Reference proteome</keyword>
<protein>
    <submittedName>
        <fullName evidence="2">Uncharacterized protein</fullName>
    </submittedName>
</protein>
<sequence length="123" mass="13410">MPLLIFMWTADLRCPSALVPAPHKLKIEGGVGERPHRLGSLLLTTWDQPDLQLWVLQGYPHCRSPDPKVRISAAPRRRGAPPPSKLPRRGSLQARAGHATSAAARKHPSHSTAFLFVGDSSKG</sequence>
<proteinExistence type="predicted"/>
<evidence type="ECO:0000256" key="1">
    <source>
        <dbReference type="SAM" id="MobiDB-lite"/>
    </source>
</evidence>
<reference evidence="2" key="1">
    <citation type="journal article" date="2022" name="bioRxiv">
        <title>Sequencing and chromosome-scale assembly of the giantPleurodeles waltlgenome.</title>
        <authorList>
            <person name="Brown T."/>
            <person name="Elewa A."/>
            <person name="Iarovenko S."/>
            <person name="Subramanian E."/>
            <person name="Araus A.J."/>
            <person name="Petzold A."/>
            <person name="Susuki M."/>
            <person name="Suzuki K.-i.T."/>
            <person name="Hayashi T."/>
            <person name="Toyoda A."/>
            <person name="Oliveira C."/>
            <person name="Osipova E."/>
            <person name="Leigh N.D."/>
            <person name="Simon A."/>
            <person name="Yun M.H."/>
        </authorList>
    </citation>
    <scope>NUCLEOTIDE SEQUENCE</scope>
    <source>
        <strain evidence="2">20211129_DDA</strain>
        <tissue evidence="2">Liver</tissue>
    </source>
</reference>
<evidence type="ECO:0000313" key="3">
    <source>
        <dbReference type="Proteomes" id="UP001066276"/>
    </source>
</evidence>
<dbReference type="AlphaFoldDB" id="A0AAV7KYY4"/>
<comment type="caution">
    <text evidence="2">The sequence shown here is derived from an EMBL/GenBank/DDBJ whole genome shotgun (WGS) entry which is preliminary data.</text>
</comment>
<feature type="region of interest" description="Disordered" evidence="1">
    <location>
        <begin position="66"/>
        <end position="109"/>
    </location>
</feature>
<organism evidence="2 3">
    <name type="scientific">Pleurodeles waltl</name>
    <name type="common">Iberian ribbed newt</name>
    <dbReference type="NCBI Taxonomy" id="8319"/>
    <lineage>
        <taxon>Eukaryota</taxon>
        <taxon>Metazoa</taxon>
        <taxon>Chordata</taxon>
        <taxon>Craniata</taxon>
        <taxon>Vertebrata</taxon>
        <taxon>Euteleostomi</taxon>
        <taxon>Amphibia</taxon>
        <taxon>Batrachia</taxon>
        <taxon>Caudata</taxon>
        <taxon>Salamandroidea</taxon>
        <taxon>Salamandridae</taxon>
        <taxon>Pleurodelinae</taxon>
        <taxon>Pleurodeles</taxon>
    </lineage>
</organism>
<feature type="compositionally biased region" description="Low complexity" evidence="1">
    <location>
        <begin position="94"/>
        <end position="103"/>
    </location>
</feature>
<name>A0AAV7KYY4_PLEWA</name>
<gene>
    <name evidence="2" type="ORF">NDU88_003606</name>
</gene>
<dbReference type="EMBL" id="JANPWB010000016">
    <property type="protein sequence ID" value="KAJ1083447.1"/>
    <property type="molecule type" value="Genomic_DNA"/>
</dbReference>
<evidence type="ECO:0000313" key="2">
    <source>
        <dbReference type="EMBL" id="KAJ1083447.1"/>
    </source>
</evidence>